<dbReference type="GO" id="GO:0016740">
    <property type="term" value="F:transferase activity"/>
    <property type="evidence" value="ECO:0007669"/>
    <property type="project" value="UniProtKB-KW"/>
</dbReference>
<dbReference type="Pfam" id="PF06165">
    <property type="entry name" value="GH94_b-supersand"/>
    <property type="match status" value="1"/>
</dbReference>
<feature type="non-terminal residue" evidence="2">
    <location>
        <position position="1"/>
    </location>
</feature>
<accession>T0ZFX4</accession>
<comment type="caution">
    <text evidence="2">The sequence shown here is derived from an EMBL/GenBank/DDBJ whole genome shotgun (WGS) entry which is preliminary data.</text>
</comment>
<feature type="domain" description="Glycosyl hydrolase 94 supersandwich" evidence="1">
    <location>
        <begin position="4"/>
        <end position="80"/>
    </location>
</feature>
<dbReference type="InterPro" id="IPR010383">
    <property type="entry name" value="Glyco_hydrolase_94_b-supersand"/>
</dbReference>
<dbReference type="InterPro" id="IPR011013">
    <property type="entry name" value="Gal_mutarotase_sf_dom"/>
</dbReference>
<feature type="non-terminal residue" evidence="2">
    <location>
        <position position="222"/>
    </location>
</feature>
<dbReference type="AlphaFoldDB" id="T0ZFX4"/>
<evidence type="ECO:0000259" key="1">
    <source>
        <dbReference type="Pfam" id="PF06165"/>
    </source>
</evidence>
<reference evidence="2" key="2">
    <citation type="journal article" date="2014" name="ISME J.">
        <title>Microbial stratification in low pH oxic and suboxic macroscopic growths along an acid mine drainage.</title>
        <authorList>
            <person name="Mendez-Garcia C."/>
            <person name="Mesa V."/>
            <person name="Sprenger R.R."/>
            <person name="Richter M."/>
            <person name="Diez M.S."/>
            <person name="Solano J."/>
            <person name="Bargiela R."/>
            <person name="Golyshina O.V."/>
            <person name="Manteca A."/>
            <person name="Ramos J.L."/>
            <person name="Gallego J.R."/>
            <person name="Llorente I."/>
            <person name="Martins Dos Santos V.A."/>
            <person name="Jensen O.N."/>
            <person name="Pelaez A.I."/>
            <person name="Sanchez J."/>
            <person name="Ferrer M."/>
        </authorList>
    </citation>
    <scope>NUCLEOTIDE SEQUENCE</scope>
</reference>
<dbReference type="SUPFAM" id="SSF74650">
    <property type="entry name" value="Galactose mutarotase-like"/>
    <property type="match status" value="1"/>
</dbReference>
<organism evidence="2">
    <name type="scientific">mine drainage metagenome</name>
    <dbReference type="NCBI Taxonomy" id="410659"/>
    <lineage>
        <taxon>unclassified sequences</taxon>
        <taxon>metagenomes</taxon>
        <taxon>ecological metagenomes</taxon>
    </lineage>
</organism>
<evidence type="ECO:0000313" key="2">
    <source>
        <dbReference type="EMBL" id="EQD27789.1"/>
    </source>
</evidence>
<proteinExistence type="predicted"/>
<dbReference type="GO" id="GO:0005975">
    <property type="term" value="P:carbohydrate metabolic process"/>
    <property type="evidence" value="ECO:0007669"/>
    <property type="project" value="InterPro"/>
</dbReference>
<name>T0ZFX4_9ZZZZ</name>
<protein>
    <submittedName>
        <fullName evidence="2">Glycosyltransferase 36 associated domain protein</fullName>
    </submittedName>
</protein>
<dbReference type="InterPro" id="IPR037018">
    <property type="entry name" value="GH65_N"/>
</dbReference>
<dbReference type="GO" id="GO:0030246">
    <property type="term" value="F:carbohydrate binding"/>
    <property type="evidence" value="ECO:0007669"/>
    <property type="project" value="InterPro"/>
</dbReference>
<reference evidence="2" key="1">
    <citation type="submission" date="2013-08" db="EMBL/GenBank/DDBJ databases">
        <authorList>
            <person name="Mendez C."/>
            <person name="Richter M."/>
            <person name="Ferrer M."/>
            <person name="Sanchez J."/>
        </authorList>
    </citation>
    <scope>NUCLEOTIDE SEQUENCE</scope>
</reference>
<keyword evidence="2" id="KW-0808">Transferase</keyword>
<dbReference type="EMBL" id="AUZY01012776">
    <property type="protein sequence ID" value="EQD27789.1"/>
    <property type="molecule type" value="Genomic_DNA"/>
</dbReference>
<gene>
    <name evidence="2" type="ORF">B1B_19025</name>
</gene>
<sequence length="222" mass="23770">GTCEFETDRMRFLGRGRTLRHAQAMQDGTALSNTSGCVLDPVFCLRRRVHVAPGASVRVAFWTALADSRAAVLALMQTLRANGACAQVLAGSMAHAMAEQTRLGIDAVQAERLGHLASALLYADSRLRAPAEVLERGSGGAPVLWSCGISGDRPIVLLRIASESGLVRVHEVLLAQCYWQSKRLGVDVVLLNTAVNDGDPLQATLDERIQAQNTGLQADRDA</sequence>
<dbReference type="Gene3D" id="2.70.98.40">
    <property type="entry name" value="Glycoside hydrolase, family 65, N-terminal domain"/>
    <property type="match status" value="1"/>
</dbReference>